<accession>A0A178HMW2</accession>
<evidence type="ECO:0000313" key="2">
    <source>
        <dbReference type="Proteomes" id="UP000078389"/>
    </source>
</evidence>
<gene>
    <name evidence="1" type="ORF">A3840_17300</name>
</gene>
<dbReference type="AlphaFoldDB" id="A0A178HMW2"/>
<dbReference type="Pfam" id="PF11985">
    <property type="entry name" value="Phage_Mu_Gp27"/>
    <property type="match status" value="1"/>
</dbReference>
<keyword evidence="2" id="KW-1185">Reference proteome</keyword>
<sequence>MGRQSSIRRLPAEVRELIGDLRERGRTIDEVLDKLRELDVEVSRSALGRHVKQLDAIGAEIRRSRTIAEALVRRYGEAPESRTARLNIELMHAFINKLMISEDGEIVSLDAKEAMFVATALQKLAQASKQDLDREAVLRQEFAQKIDRKLAEAEAELADGEAGSADPKAVLRRIREDVYGIFS</sequence>
<organism evidence="1 2">
    <name type="scientific">Devosia elaeis</name>
    <dbReference type="NCBI Taxonomy" id="1770058"/>
    <lineage>
        <taxon>Bacteria</taxon>
        <taxon>Pseudomonadati</taxon>
        <taxon>Pseudomonadota</taxon>
        <taxon>Alphaproteobacteria</taxon>
        <taxon>Hyphomicrobiales</taxon>
        <taxon>Devosiaceae</taxon>
        <taxon>Devosia</taxon>
    </lineage>
</organism>
<evidence type="ECO:0000313" key="1">
    <source>
        <dbReference type="EMBL" id="OAM73750.1"/>
    </source>
</evidence>
<reference evidence="1 2" key="1">
    <citation type="submission" date="2016-03" db="EMBL/GenBank/DDBJ databases">
        <title>Genome sequencing of Devosia sp. S37.</title>
        <authorList>
            <person name="Mohd Nor M."/>
        </authorList>
    </citation>
    <scope>NUCLEOTIDE SEQUENCE [LARGE SCALE GENOMIC DNA]</scope>
    <source>
        <strain evidence="1 2">S37</strain>
    </source>
</reference>
<evidence type="ECO:0008006" key="3">
    <source>
        <dbReference type="Google" id="ProtNLM"/>
    </source>
</evidence>
<name>A0A178HMW2_9HYPH</name>
<comment type="caution">
    <text evidence="1">The sequence shown here is derived from an EMBL/GenBank/DDBJ whole genome shotgun (WGS) entry which is preliminary data.</text>
</comment>
<proteinExistence type="predicted"/>
<dbReference type="EMBL" id="LVVY01000130">
    <property type="protein sequence ID" value="OAM73750.1"/>
    <property type="molecule type" value="Genomic_DNA"/>
</dbReference>
<dbReference type="Proteomes" id="UP000078389">
    <property type="component" value="Unassembled WGS sequence"/>
</dbReference>
<protein>
    <recommendedName>
        <fullName evidence="3">DUF3486 family protein</fullName>
    </recommendedName>
</protein>
<dbReference type="RefSeq" id="WP_067459854.1">
    <property type="nucleotide sequence ID" value="NZ_LVVY01000130.1"/>
</dbReference>
<dbReference type="InterPro" id="IPR021874">
    <property type="entry name" value="Phage_Mu_Gp27"/>
</dbReference>
<dbReference type="OrthoDB" id="7594814at2"/>
<dbReference type="STRING" id="1770058.A3840_17300"/>